<dbReference type="Proteomes" id="UP000828390">
    <property type="component" value="Unassembled WGS sequence"/>
</dbReference>
<dbReference type="EMBL" id="JAIWYP010000005">
    <property type="protein sequence ID" value="KAH3819074.1"/>
    <property type="molecule type" value="Genomic_DNA"/>
</dbReference>
<reference evidence="1" key="2">
    <citation type="submission" date="2020-11" db="EMBL/GenBank/DDBJ databases">
        <authorList>
            <person name="McCartney M.A."/>
            <person name="Auch B."/>
            <person name="Kono T."/>
            <person name="Mallez S."/>
            <person name="Becker A."/>
            <person name="Gohl D.M."/>
            <person name="Silverstein K.A.T."/>
            <person name="Koren S."/>
            <person name="Bechman K.B."/>
            <person name="Herman A."/>
            <person name="Abrahante J.E."/>
            <person name="Garbe J."/>
        </authorList>
    </citation>
    <scope>NUCLEOTIDE SEQUENCE</scope>
    <source>
        <strain evidence="1">Duluth1</strain>
        <tissue evidence="1">Whole animal</tissue>
    </source>
</reference>
<evidence type="ECO:0000313" key="2">
    <source>
        <dbReference type="Proteomes" id="UP000828390"/>
    </source>
</evidence>
<sequence>MGTHIRESYSLCALFYHGYPHSGIIQLVRIVLPWVPTFGNHTACAHCSTMGTHIRESYSLCALFYHGYPDSGIMQLVRIVLPWVPSFGNHTACAHCSTGNYKITRLACSSCKNRH</sequence>
<evidence type="ECO:0000313" key="1">
    <source>
        <dbReference type="EMBL" id="KAH3819074.1"/>
    </source>
</evidence>
<proteinExistence type="predicted"/>
<name>A0A9D4GP96_DREPO</name>
<reference evidence="1" key="1">
    <citation type="journal article" date="2019" name="bioRxiv">
        <title>The Genome of the Zebra Mussel, Dreissena polymorpha: A Resource for Invasive Species Research.</title>
        <authorList>
            <person name="McCartney M.A."/>
            <person name="Auch B."/>
            <person name="Kono T."/>
            <person name="Mallez S."/>
            <person name="Zhang Y."/>
            <person name="Obille A."/>
            <person name="Becker A."/>
            <person name="Abrahante J.E."/>
            <person name="Garbe J."/>
            <person name="Badalamenti J.P."/>
            <person name="Herman A."/>
            <person name="Mangelson H."/>
            <person name="Liachko I."/>
            <person name="Sullivan S."/>
            <person name="Sone E.D."/>
            <person name="Koren S."/>
            <person name="Silverstein K.A.T."/>
            <person name="Beckman K.B."/>
            <person name="Gohl D.M."/>
        </authorList>
    </citation>
    <scope>NUCLEOTIDE SEQUENCE</scope>
    <source>
        <strain evidence="1">Duluth1</strain>
        <tissue evidence="1">Whole animal</tissue>
    </source>
</reference>
<gene>
    <name evidence="1" type="ORF">DPMN_120804</name>
</gene>
<keyword evidence="2" id="KW-1185">Reference proteome</keyword>
<protein>
    <submittedName>
        <fullName evidence="1">Uncharacterized protein</fullName>
    </submittedName>
</protein>
<dbReference type="AlphaFoldDB" id="A0A9D4GP96"/>
<comment type="caution">
    <text evidence="1">The sequence shown here is derived from an EMBL/GenBank/DDBJ whole genome shotgun (WGS) entry which is preliminary data.</text>
</comment>
<organism evidence="1 2">
    <name type="scientific">Dreissena polymorpha</name>
    <name type="common">Zebra mussel</name>
    <name type="synonym">Mytilus polymorpha</name>
    <dbReference type="NCBI Taxonomy" id="45954"/>
    <lineage>
        <taxon>Eukaryota</taxon>
        <taxon>Metazoa</taxon>
        <taxon>Spiralia</taxon>
        <taxon>Lophotrochozoa</taxon>
        <taxon>Mollusca</taxon>
        <taxon>Bivalvia</taxon>
        <taxon>Autobranchia</taxon>
        <taxon>Heteroconchia</taxon>
        <taxon>Euheterodonta</taxon>
        <taxon>Imparidentia</taxon>
        <taxon>Neoheterodontei</taxon>
        <taxon>Myida</taxon>
        <taxon>Dreissenoidea</taxon>
        <taxon>Dreissenidae</taxon>
        <taxon>Dreissena</taxon>
    </lineage>
</organism>
<accession>A0A9D4GP96</accession>